<protein>
    <submittedName>
        <fullName evidence="4">IPTL-CTERM sorting domain-containing protein</fullName>
    </submittedName>
</protein>
<keyword evidence="1" id="KW-0812">Transmembrane</keyword>
<evidence type="ECO:0000313" key="4">
    <source>
        <dbReference type="EMBL" id="QNP50280.1"/>
    </source>
</evidence>
<dbReference type="KEGG" id="daer:H9K75_11135"/>
<evidence type="ECO:0000259" key="2">
    <source>
        <dbReference type="Pfam" id="PF18203"/>
    </source>
</evidence>
<feature type="domain" description="DUF5979" evidence="3">
    <location>
        <begin position="142"/>
        <end position="252"/>
    </location>
</feature>
<keyword evidence="1" id="KW-1133">Transmembrane helix</keyword>
<keyword evidence="5" id="KW-1185">Reference proteome</keyword>
<dbReference type="Pfam" id="PF18203">
    <property type="entry name" value="IPTL-CTERM"/>
    <property type="match status" value="1"/>
</dbReference>
<proteinExistence type="predicted"/>
<reference evidence="4 5" key="1">
    <citation type="submission" date="2020-08" db="EMBL/GenBank/DDBJ databases">
        <title>Genome sequence of Diaphorobacter aerolatus KACC 16536T.</title>
        <authorList>
            <person name="Hyun D.-W."/>
            <person name="Bae J.-W."/>
        </authorList>
    </citation>
    <scope>NUCLEOTIDE SEQUENCE [LARGE SCALE GENOMIC DNA]</scope>
    <source>
        <strain evidence="4 5">KACC 16536</strain>
    </source>
</reference>
<evidence type="ECO:0000313" key="5">
    <source>
        <dbReference type="Proteomes" id="UP000516028"/>
    </source>
</evidence>
<feature type="domain" description="IPTL-CTERM protein sorting" evidence="2">
    <location>
        <begin position="361"/>
        <end position="387"/>
    </location>
</feature>
<gene>
    <name evidence="4" type="ORF">H9K75_11135</name>
</gene>
<dbReference type="Pfam" id="PF19407">
    <property type="entry name" value="DUF5979"/>
    <property type="match status" value="1"/>
</dbReference>
<accession>A0A7H0GPR4</accession>
<name>A0A7H0GPR4_9BURK</name>
<dbReference type="RefSeq" id="WP_187725787.1">
    <property type="nucleotide sequence ID" value="NZ_CP060783.1"/>
</dbReference>
<dbReference type="NCBIfam" id="TIGR04174">
    <property type="entry name" value="IPTL_CTERM"/>
    <property type="match status" value="1"/>
</dbReference>
<dbReference type="EMBL" id="CP060783">
    <property type="protein sequence ID" value="QNP50280.1"/>
    <property type="molecule type" value="Genomic_DNA"/>
</dbReference>
<evidence type="ECO:0000259" key="3">
    <source>
        <dbReference type="Pfam" id="PF19407"/>
    </source>
</evidence>
<sequence length="400" mass="40434">MNWTPTVSLAVPTSEVTLANNSAALAAAVQKTVSVASVITTTGPASLAQYVGDAMNFNIGGCMNPAGAGNSPLGSPTSGPEISQVGDAGVACAVAFTNAPDPAKLPAGYVLASPTPTLVNTPDSLGNDHFLATWNAVPPSAVSITGSVQGAPSTFPADLVGKTVNYSLDCAPGAAIPASGQLTIDANGQLTAPSTVVPSGSNCTAMTIDGIGQLPAAPQNYEWKSSSATLQGSNAFVATLVMAPKQQAVTVTGVVTGAPPTFPADLVGKTVALTMNCTPDAAQPDTVTLTIDATGHLSTPTQPMVSATASCSPQLAESTPSLALPQDYEWKPSSVSPASGNSSFVITLTMAKKTITPTLATPVPTLGEWAVYALSVLMLLAAAWQMRMRGQRAQRQPTKR</sequence>
<dbReference type="InterPro" id="IPR046022">
    <property type="entry name" value="DUF5979"/>
</dbReference>
<dbReference type="InterPro" id="IPR026442">
    <property type="entry name" value="IPTL_CTERM"/>
</dbReference>
<feature type="transmembrane region" description="Helical" evidence="1">
    <location>
        <begin position="369"/>
        <end position="386"/>
    </location>
</feature>
<dbReference type="Proteomes" id="UP000516028">
    <property type="component" value="Chromosome"/>
</dbReference>
<evidence type="ECO:0000256" key="1">
    <source>
        <dbReference type="SAM" id="Phobius"/>
    </source>
</evidence>
<keyword evidence="1" id="KW-0472">Membrane</keyword>
<dbReference type="AlphaFoldDB" id="A0A7H0GPR4"/>
<organism evidence="4 5">
    <name type="scientific">Diaphorobacter aerolatus</name>
    <dbReference type="NCBI Taxonomy" id="1288495"/>
    <lineage>
        <taxon>Bacteria</taxon>
        <taxon>Pseudomonadati</taxon>
        <taxon>Pseudomonadota</taxon>
        <taxon>Betaproteobacteria</taxon>
        <taxon>Burkholderiales</taxon>
        <taxon>Comamonadaceae</taxon>
        <taxon>Diaphorobacter</taxon>
    </lineage>
</organism>